<dbReference type="EMBL" id="MNCJ02000322">
    <property type="protein sequence ID" value="KAF5798176.1"/>
    <property type="molecule type" value="Genomic_DNA"/>
</dbReference>
<dbReference type="Gramene" id="mRNA:HanXRQr2_Chr07g0289741">
    <property type="protein sequence ID" value="mRNA:HanXRQr2_Chr07g0289741"/>
    <property type="gene ID" value="HanXRQr2_Chr07g0289741"/>
</dbReference>
<dbReference type="EMBL" id="CM007894">
    <property type="protein sequence ID" value="OTG26455.1"/>
    <property type="molecule type" value="Genomic_DNA"/>
</dbReference>
<dbReference type="Proteomes" id="UP000215914">
    <property type="component" value="Chromosome 5"/>
</dbReference>
<evidence type="ECO:0000256" key="1">
    <source>
        <dbReference type="SAM" id="MobiDB-lite"/>
    </source>
</evidence>
<feature type="region of interest" description="Disordered" evidence="1">
    <location>
        <begin position="57"/>
        <end position="87"/>
    </location>
</feature>
<dbReference type="AlphaFoldDB" id="A0A251USZ1"/>
<evidence type="ECO:0008006" key="6">
    <source>
        <dbReference type="Google" id="ProtNLM"/>
    </source>
</evidence>
<feature type="signal peptide" evidence="2">
    <location>
        <begin position="1"/>
        <end position="24"/>
    </location>
</feature>
<evidence type="ECO:0000256" key="2">
    <source>
        <dbReference type="SAM" id="SignalP"/>
    </source>
</evidence>
<accession>A0A251USZ1</accession>
<protein>
    <recommendedName>
        <fullName evidence="6">Organ specific protein</fullName>
    </recommendedName>
</protein>
<gene>
    <name evidence="4" type="ORF">HannXRQ_Chr05g0158851</name>
    <name evidence="3" type="ORF">HanXRQr2_Chr07g0289741</name>
</gene>
<feature type="chain" id="PRO_5012468161" description="Organ specific protein" evidence="2">
    <location>
        <begin position="25"/>
        <end position="87"/>
    </location>
</feature>
<dbReference type="InParanoid" id="A0A251USZ1"/>
<reference evidence="3 5" key="1">
    <citation type="journal article" date="2017" name="Nature">
        <title>The sunflower genome provides insights into oil metabolism, flowering and Asterid evolution.</title>
        <authorList>
            <person name="Badouin H."/>
            <person name="Gouzy J."/>
            <person name="Grassa C.J."/>
            <person name="Murat F."/>
            <person name="Staton S.E."/>
            <person name="Cottret L."/>
            <person name="Lelandais-Briere C."/>
            <person name="Owens G.L."/>
            <person name="Carrere S."/>
            <person name="Mayjonade B."/>
            <person name="Legrand L."/>
            <person name="Gill N."/>
            <person name="Kane N.C."/>
            <person name="Bowers J.E."/>
            <person name="Hubner S."/>
            <person name="Bellec A."/>
            <person name="Berard A."/>
            <person name="Berges H."/>
            <person name="Blanchet N."/>
            <person name="Boniface M.C."/>
            <person name="Brunel D."/>
            <person name="Catrice O."/>
            <person name="Chaidir N."/>
            <person name="Claudel C."/>
            <person name="Donnadieu C."/>
            <person name="Faraut T."/>
            <person name="Fievet G."/>
            <person name="Helmstetter N."/>
            <person name="King M."/>
            <person name="Knapp S.J."/>
            <person name="Lai Z."/>
            <person name="Le Paslier M.C."/>
            <person name="Lippi Y."/>
            <person name="Lorenzon L."/>
            <person name="Mandel J.R."/>
            <person name="Marage G."/>
            <person name="Marchand G."/>
            <person name="Marquand E."/>
            <person name="Bret-Mestries E."/>
            <person name="Morien E."/>
            <person name="Nambeesan S."/>
            <person name="Nguyen T."/>
            <person name="Pegot-Espagnet P."/>
            <person name="Pouilly N."/>
            <person name="Raftis F."/>
            <person name="Sallet E."/>
            <person name="Schiex T."/>
            <person name="Thomas J."/>
            <person name="Vandecasteele C."/>
            <person name="Vares D."/>
            <person name="Vear F."/>
            <person name="Vautrin S."/>
            <person name="Crespi M."/>
            <person name="Mangin B."/>
            <person name="Burke J.M."/>
            <person name="Salse J."/>
            <person name="Munos S."/>
            <person name="Vincourt P."/>
            <person name="Rieseberg L.H."/>
            <person name="Langlade N.B."/>
        </authorList>
    </citation>
    <scope>NUCLEOTIDE SEQUENCE [LARGE SCALE GENOMIC DNA]</scope>
    <source>
        <strain evidence="5">cv. SF193</strain>
        <tissue evidence="3">Leaves</tissue>
    </source>
</reference>
<proteinExistence type="predicted"/>
<reference evidence="3" key="3">
    <citation type="submission" date="2020-06" db="EMBL/GenBank/DDBJ databases">
        <title>Helianthus annuus Genome sequencing and assembly Release 2.</title>
        <authorList>
            <person name="Gouzy J."/>
            <person name="Langlade N."/>
            <person name="Munos S."/>
        </authorList>
    </citation>
    <scope>NUCLEOTIDE SEQUENCE</scope>
    <source>
        <tissue evidence="3">Leaves</tissue>
    </source>
</reference>
<sequence>MKEMRSLCVFLVLFSLLLLGSVHEARKDLEDSTMSKDKEIKKDQFVRDFDAQPNLKMFTKGFNPKPSSLVSNEDPSKSTNGCPPKNN</sequence>
<evidence type="ECO:0000313" key="4">
    <source>
        <dbReference type="EMBL" id="OTG26455.1"/>
    </source>
</evidence>
<name>A0A251USZ1_HELAN</name>
<keyword evidence="2" id="KW-0732">Signal</keyword>
<organism evidence="4 5">
    <name type="scientific">Helianthus annuus</name>
    <name type="common">Common sunflower</name>
    <dbReference type="NCBI Taxonomy" id="4232"/>
    <lineage>
        <taxon>Eukaryota</taxon>
        <taxon>Viridiplantae</taxon>
        <taxon>Streptophyta</taxon>
        <taxon>Embryophyta</taxon>
        <taxon>Tracheophyta</taxon>
        <taxon>Spermatophyta</taxon>
        <taxon>Magnoliopsida</taxon>
        <taxon>eudicotyledons</taxon>
        <taxon>Gunneridae</taxon>
        <taxon>Pentapetalae</taxon>
        <taxon>asterids</taxon>
        <taxon>campanulids</taxon>
        <taxon>Asterales</taxon>
        <taxon>Asteraceae</taxon>
        <taxon>Asteroideae</taxon>
        <taxon>Heliantheae alliance</taxon>
        <taxon>Heliantheae</taxon>
        <taxon>Helianthus</taxon>
    </lineage>
</organism>
<feature type="compositionally biased region" description="Polar residues" evidence="1">
    <location>
        <begin position="65"/>
        <end position="87"/>
    </location>
</feature>
<evidence type="ECO:0000313" key="5">
    <source>
        <dbReference type="Proteomes" id="UP000215914"/>
    </source>
</evidence>
<evidence type="ECO:0000313" key="3">
    <source>
        <dbReference type="EMBL" id="KAF5798176.1"/>
    </source>
</evidence>
<keyword evidence="5" id="KW-1185">Reference proteome</keyword>
<reference evidence="4" key="2">
    <citation type="submission" date="2017-02" db="EMBL/GenBank/DDBJ databases">
        <title>Sunflower complete genome.</title>
        <authorList>
            <person name="Langlade N."/>
            <person name="Munos S."/>
        </authorList>
    </citation>
    <scope>NUCLEOTIDE SEQUENCE [LARGE SCALE GENOMIC DNA]</scope>
    <source>
        <tissue evidence="4">Leaves</tissue>
    </source>
</reference>